<evidence type="ECO:0000256" key="3">
    <source>
        <dbReference type="PROSITE-ProRule" id="PRU00708"/>
    </source>
</evidence>
<sequence length="206" mass="23328">MFYYCENGKIMKALAILDRMESRGCFPNRVTVSTLIKHLCGEGNIEEAYKLIDKVVANGSVSRNECYSSLVLSLLQNKYMGEAKKLFSWMLGNQIKPDGLACRFFIKQLYAEGEILNGFAYFLEMEKTDCLVSVDSDIYSILVLGLYERGHLVEATRLLNAMVKRNIKLKVSNANAIFEVLQKSGETELAMHLQGVHDHVERKDSI</sequence>
<feature type="repeat" description="PPR" evidence="3">
    <location>
        <begin position="1"/>
        <end position="27"/>
    </location>
</feature>
<dbReference type="STRING" id="218851.A0A2G5C941"/>
<dbReference type="PANTHER" id="PTHR47941">
    <property type="entry name" value="PENTATRICOPEPTIDE REPEAT-CONTAINING PROTEIN 3, MITOCHONDRIAL"/>
    <property type="match status" value="1"/>
</dbReference>
<dbReference type="InterPro" id="IPR011990">
    <property type="entry name" value="TPR-like_helical_dom_sf"/>
</dbReference>
<dbReference type="Proteomes" id="UP000230069">
    <property type="component" value="Unassembled WGS sequence"/>
</dbReference>
<dbReference type="Pfam" id="PF01535">
    <property type="entry name" value="PPR"/>
    <property type="match status" value="2"/>
</dbReference>
<name>A0A2G5C941_AQUCA</name>
<protein>
    <recommendedName>
        <fullName evidence="6">Pentacotripeptide-repeat region of PRORP domain-containing protein</fullName>
    </recommendedName>
</protein>
<reference evidence="4 5" key="1">
    <citation type="submission" date="2017-09" db="EMBL/GenBank/DDBJ databases">
        <title>WGS assembly of Aquilegia coerulea Goldsmith.</title>
        <authorList>
            <person name="Hodges S."/>
            <person name="Kramer E."/>
            <person name="Nordborg M."/>
            <person name="Tomkins J."/>
            <person name="Borevitz J."/>
            <person name="Derieg N."/>
            <person name="Yan J."/>
            <person name="Mihaltcheva S."/>
            <person name="Hayes R.D."/>
            <person name="Rokhsar D."/>
        </authorList>
    </citation>
    <scope>NUCLEOTIDE SEQUENCE [LARGE SCALE GENOMIC DNA]</scope>
    <source>
        <strain evidence="5">cv. Goldsmith</strain>
    </source>
</reference>
<gene>
    <name evidence="4" type="ORF">AQUCO_07500002v1</name>
</gene>
<dbReference type="InterPro" id="IPR002885">
    <property type="entry name" value="PPR_rpt"/>
</dbReference>
<dbReference type="OrthoDB" id="185373at2759"/>
<evidence type="ECO:0000256" key="1">
    <source>
        <dbReference type="ARBA" id="ARBA00007626"/>
    </source>
</evidence>
<evidence type="ECO:0000256" key="2">
    <source>
        <dbReference type="ARBA" id="ARBA00022737"/>
    </source>
</evidence>
<accession>A0A2G5C941</accession>
<dbReference type="InParanoid" id="A0A2G5C941"/>
<evidence type="ECO:0008006" key="6">
    <source>
        <dbReference type="Google" id="ProtNLM"/>
    </source>
</evidence>
<dbReference type="Pfam" id="PF13041">
    <property type="entry name" value="PPR_2"/>
    <property type="match status" value="1"/>
</dbReference>
<evidence type="ECO:0000313" key="5">
    <source>
        <dbReference type="Proteomes" id="UP000230069"/>
    </source>
</evidence>
<keyword evidence="5" id="KW-1185">Reference proteome</keyword>
<dbReference type="PROSITE" id="PS51375">
    <property type="entry name" value="PPR"/>
    <property type="match status" value="3"/>
</dbReference>
<feature type="repeat" description="PPR" evidence="3">
    <location>
        <begin position="28"/>
        <end position="62"/>
    </location>
</feature>
<organism evidence="4 5">
    <name type="scientific">Aquilegia coerulea</name>
    <name type="common">Rocky mountain columbine</name>
    <dbReference type="NCBI Taxonomy" id="218851"/>
    <lineage>
        <taxon>Eukaryota</taxon>
        <taxon>Viridiplantae</taxon>
        <taxon>Streptophyta</taxon>
        <taxon>Embryophyta</taxon>
        <taxon>Tracheophyta</taxon>
        <taxon>Spermatophyta</taxon>
        <taxon>Magnoliopsida</taxon>
        <taxon>Ranunculales</taxon>
        <taxon>Ranunculaceae</taxon>
        <taxon>Thalictroideae</taxon>
        <taxon>Aquilegia</taxon>
    </lineage>
</organism>
<dbReference type="NCBIfam" id="TIGR00756">
    <property type="entry name" value="PPR"/>
    <property type="match status" value="2"/>
</dbReference>
<keyword evidence="2" id="KW-0677">Repeat</keyword>
<comment type="similarity">
    <text evidence="1">Belongs to the PPR family. P subfamily.</text>
</comment>
<dbReference type="Gene3D" id="1.25.40.10">
    <property type="entry name" value="Tetratricopeptide repeat domain"/>
    <property type="match status" value="2"/>
</dbReference>
<evidence type="ECO:0000313" key="4">
    <source>
        <dbReference type="EMBL" id="PIA27779.1"/>
    </source>
</evidence>
<feature type="repeat" description="PPR" evidence="3">
    <location>
        <begin position="135"/>
        <end position="169"/>
    </location>
</feature>
<dbReference type="EMBL" id="KZ305092">
    <property type="protein sequence ID" value="PIA27779.1"/>
    <property type="molecule type" value="Genomic_DNA"/>
</dbReference>
<dbReference type="AlphaFoldDB" id="A0A2G5C941"/>
<proteinExistence type="inferred from homology"/>